<protein>
    <submittedName>
        <fullName evidence="2">Uncharacterized protein</fullName>
    </submittedName>
</protein>
<organism evidence="2 3">
    <name type="scientific">Methanobrevibacter arboriphilus JCM 13429 = DSM 1125</name>
    <dbReference type="NCBI Taxonomy" id="1300164"/>
    <lineage>
        <taxon>Archaea</taxon>
        <taxon>Methanobacteriati</taxon>
        <taxon>Methanobacteriota</taxon>
        <taxon>Methanomada group</taxon>
        <taxon>Methanobacteria</taxon>
        <taxon>Methanobacteriales</taxon>
        <taxon>Methanobacteriaceae</taxon>
        <taxon>Methanobrevibacter</taxon>
    </lineage>
</organism>
<keyword evidence="1" id="KW-1133">Transmembrane helix</keyword>
<feature type="transmembrane region" description="Helical" evidence="1">
    <location>
        <begin position="128"/>
        <end position="147"/>
    </location>
</feature>
<keyword evidence="1" id="KW-0472">Membrane</keyword>
<dbReference type="AlphaFoldDB" id="A0A1V6N5F9"/>
<keyword evidence="1" id="KW-0812">Transmembrane</keyword>
<sequence>MKKIKDKYYKIEYGCIYLYYEDLVNIIEIINKNFKEYKLKFEDYEITNEDDINIALKEIKKEGIEVVYDLDLDAKYLLNNNDYASLNINIDTYNSKISTFYSNNEMIRGIMAKLDEILSLRVKKFRNMFQSTYFIFIFGTLLFYPILRFGIDLINNFDILLLGVVFLLVFLLGIFFIFSFPGKFNKSKIYLLKYNEKNSWYSKIKQHMGELILLIVGTFIGGVIVALVSYFFL</sequence>
<proteinExistence type="predicted"/>
<feature type="transmembrane region" description="Helical" evidence="1">
    <location>
        <begin position="211"/>
        <end position="232"/>
    </location>
</feature>
<evidence type="ECO:0000256" key="1">
    <source>
        <dbReference type="SAM" id="Phobius"/>
    </source>
</evidence>
<dbReference type="Proteomes" id="UP000191661">
    <property type="component" value="Unassembled WGS sequence"/>
</dbReference>
<feature type="transmembrane region" description="Helical" evidence="1">
    <location>
        <begin position="159"/>
        <end position="180"/>
    </location>
</feature>
<reference evidence="2 3" key="1">
    <citation type="submission" date="2014-12" db="EMBL/GenBank/DDBJ databases">
        <title>Genome sequence of Methanobrevibacter arboriphilicus DH1, DSM1125.</title>
        <authorList>
            <person name="Poehlein A."/>
            <person name="Thauer R.K."/>
            <person name="Seedorf H."/>
            <person name="Daniel R."/>
        </authorList>
    </citation>
    <scope>NUCLEOTIDE SEQUENCE [LARGE SCALE GENOMIC DNA]</scope>
    <source>
        <strain evidence="2 3">DH1</strain>
    </source>
</reference>
<comment type="caution">
    <text evidence="2">The sequence shown here is derived from an EMBL/GenBank/DDBJ whole genome shotgun (WGS) entry which is preliminary data.</text>
</comment>
<evidence type="ECO:0000313" key="3">
    <source>
        <dbReference type="Proteomes" id="UP000191661"/>
    </source>
</evidence>
<dbReference type="RefSeq" id="WP_080459442.1">
    <property type="nucleotide sequence ID" value="NZ_JXMW01000001.1"/>
</dbReference>
<dbReference type="EMBL" id="JXMW01000001">
    <property type="protein sequence ID" value="OQD59823.1"/>
    <property type="molecule type" value="Genomic_DNA"/>
</dbReference>
<accession>A0A1V6N5F9</accession>
<name>A0A1V6N5F9_METAZ</name>
<keyword evidence="3" id="KW-1185">Reference proteome</keyword>
<gene>
    <name evidence="2" type="ORF">MBBAR_1c02310</name>
</gene>
<evidence type="ECO:0000313" key="2">
    <source>
        <dbReference type="EMBL" id="OQD59823.1"/>
    </source>
</evidence>